<organism evidence="2 3">
    <name type="scientific">Malus baccata</name>
    <name type="common">Siberian crab apple</name>
    <name type="synonym">Pyrus baccata</name>
    <dbReference type="NCBI Taxonomy" id="106549"/>
    <lineage>
        <taxon>Eukaryota</taxon>
        <taxon>Viridiplantae</taxon>
        <taxon>Streptophyta</taxon>
        <taxon>Embryophyta</taxon>
        <taxon>Tracheophyta</taxon>
        <taxon>Spermatophyta</taxon>
        <taxon>Magnoliopsida</taxon>
        <taxon>eudicotyledons</taxon>
        <taxon>Gunneridae</taxon>
        <taxon>Pentapetalae</taxon>
        <taxon>rosids</taxon>
        <taxon>fabids</taxon>
        <taxon>Rosales</taxon>
        <taxon>Rosaceae</taxon>
        <taxon>Amygdaloideae</taxon>
        <taxon>Maleae</taxon>
        <taxon>Malus</taxon>
    </lineage>
</organism>
<evidence type="ECO:0000313" key="3">
    <source>
        <dbReference type="Proteomes" id="UP000315295"/>
    </source>
</evidence>
<evidence type="ECO:0000313" key="2">
    <source>
        <dbReference type="EMBL" id="TQD87640.1"/>
    </source>
</evidence>
<comment type="caution">
    <text evidence="2">The sequence shown here is derived from an EMBL/GenBank/DDBJ whole genome shotgun (WGS) entry which is preliminary data.</text>
</comment>
<feature type="compositionally biased region" description="Polar residues" evidence="1">
    <location>
        <begin position="105"/>
        <end position="114"/>
    </location>
</feature>
<reference evidence="2 3" key="1">
    <citation type="journal article" date="2019" name="G3 (Bethesda)">
        <title>Sequencing of a Wild Apple (Malus baccata) Genome Unravels the Differences Between Cultivated and Wild Apple Species Regarding Disease Resistance and Cold Tolerance.</title>
        <authorList>
            <person name="Chen X."/>
        </authorList>
    </citation>
    <scope>NUCLEOTIDE SEQUENCE [LARGE SCALE GENOMIC DNA]</scope>
    <source>
        <strain evidence="3">cv. Shandingzi</strain>
        <tissue evidence="2">Leaves</tissue>
    </source>
</reference>
<keyword evidence="3" id="KW-1185">Reference proteome</keyword>
<protein>
    <submittedName>
        <fullName evidence="2">Uncharacterized protein</fullName>
    </submittedName>
</protein>
<feature type="region of interest" description="Disordered" evidence="1">
    <location>
        <begin position="89"/>
        <end position="116"/>
    </location>
</feature>
<dbReference type="EMBL" id="VIEB01000531">
    <property type="protein sequence ID" value="TQD87640.1"/>
    <property type="molecule type" value="Genomic_DNA"/>
</dbReference>
<evidence type="ECO:0000256" key="1">
    <source>
        <dbReference type="SAM" id="MobiDB-lite"/>
    </source>
</evidence>
<dbReference type="AlphaFoldDB" id="A0A540LMD7"/>
<name>A0A540LMD7_MALBA</name>
<dbReference type="Proteomes" id="UP000315295">
    <property type="component" value="Unassembled WGS sequence"/>
</dbReference>
<gene>
    <name evidence="2" type="ORF">C1H46_026839</name>
</gene>
<proteinExistence type="predicted"/>
<accession>A0A540LMD7</accession>
<sequence>MQSLELKYDEQCDCWVLEPFDGSIHSVSKSLPSPSSFSAPSPSCFTSPTTYFTVPSLPKRRKGRFLFGKIVVRFWKCFKPRLYSGTAKNDSNGMRPCGGDDSAKTRSGMQSPLQGQHHAEYYSAMSADERDENLKEVIFYCRKSSSTEPTEVERKLKHIANPKAFTDWNG</sequence>